<organism evidence="2 3">
    <name type="scientific">Owenia fusiformis</name>
    <name type="common">Polychaete worm</name>
    <dbReference type="NCBI Taxonomy" id="6347"/>
    <lineage>
        <taxon>Eukaryota</taxon>
        <taxon>Metazoa</taxon>
        <taxon>Spiralia</taxon>
        <taxon>Lophotrochozoa</taxon>
        <taxon>Annelida</taxon>
        <taxon>Polychaeta</taxon>
        <taxon>Sedentaria</taxon>
        <taxon>Canalipalpata</taxon>
        <taxon>Sabellida</taxon>
        <taxon>Oweniida</taxon>
        <taxon>Oweniidae</taxon>
        <taxon>Owenia</taxon>
    </lineage>
</organism>
<dbReference type="GO" id="GO:0005576">
    <property type="term" value="C:extracellular region"/>
    <property type="evidence" value="ECO:0007669"/>
    <property type="project" value="InterPro"/>
</dbReference>
<dbReference type="GO" id="GO:0008061">
    <property type="term" value="F:chitin binding"/>
    <property type="evidence" value="ECO:0007669"/>
    <property type="project" value="InterPro"/>
</dbReference>
<dbReference type="Pfam" id="PF01607">
    <property type="entry name" value="CBM_14"/>
    <property type="match status" value="1"/>
</dbReference>
<comment type="caution">
    <text evidence="2">The sequence shown here is derived from an EMBL/GenBank/DDBJ whole genome shotgun (WGS) entry which is preliminary data.</text>
</comment>
<evidence type="ECO:0000313" key="3">
    <source>
        <dbReference type="Proteomes" id="UP000749559"/>
    </source>
</evidence>
<dbReference type="EMBL" id="CAIIXF020000003">
    <property type="protein sequence ID" value="CAH1779672.1"/>
    <property type="molecule type" value="Genomic_DNA"/>
</dbReference>
<sequence length="395" mass="43936">DDVDVDVQAFCEEKCAHEYGGYYAYPGNCCLFIICNKVPPVVRGTLGKVISSVAKCSKPLVWNQESSSCDFATDALIQGCNANCHDATPETTAAPTPPVFFNKSVECYRDGKYYEKIANSDECFYVNDDRAVEVCCDFGQVFNLTDCCCEGNLRVPLCDCVLDVQFVWEPAFVVFRSHEVRDAIQGLYLNYSGITVPSVFEDTQRGCFSGDKSFIKIPHLINFNYGPTFSISVAFEIDQEYTNDAGDVVIDTKMGVLSNGCCDKDGTIEVWLEENRGYITFITEDEELRNYEFTSTTETLVTDPKLLTLTIVYCDPYLTVTYNGIVHDDITLGGAVKSTKCPLTFGDLNDIDESEFKGCMKNILVCRNCWSAEQQDRLHSPGLDSRGALGAIDCY</sequence>
<keyword evidence="3" id="KW-1185">Reference proteome</keyword>
<dbReference type="Gene3D" id="2.170.140.10">
    <property type="entry name" value="Chitin binding domain"/>
    <property type="match status" value="1"/>
</dbReference>
<feature type="non-terminal residue" evidence="2">
    <location>
        <position position="1"/>
    </location>
</feature>
<evidence type="ECO:0000259" key="1">
    <source>
        <dbReference type="PROSITE" id="PS50940"/>
    </source>
</evidence>
<dbReference type="AlphaFoldDB" id="A0A8S4NG03"/>
<dbReference type="InterPro" id="IPR013320">
    <property type="entry name" value="ConA-like_dom_sf"/>
</dbReference>
<dbReference type="SUPFAM" id="SSF57625">
    <property type="entry name" value="Invertebrate chitin-binding proteins"/>
    <property type="match status" value="1"/>
</dbReference>
<protein>
    <recommendedName>
        <fullName evidence="1">Chitin-binding type-2 domain-containing protein</fullName>
    </recommendedName>
</protein>
<dbReference type="SMART" id="SM00494">
    <property type="entry name" value="ChtBD2"/>
    <property type="match status" value="1"/>
</dbReference>
<dbReference type="SUPFAM" id="SSF49899">
    <property type="entry name" value="Concanavalin A-like lectins/glucanases"/>
    <property type="match status" value="1"/>
</dbReference>
<dbReference type="PROSITE" id="PS50940">
    <property type="entry name" value="CHIT_BIND_II"/>
    <property type="match status" value="1"/>
</dbReference>
<accession>A0A8S4NG03</accession>
<proteinExistence type="predicted"/>
<dbReference type="InterPro" id="IPR002557">
    <property type="entry name" value="Chitin-bd_dom"/>
</dbReference>
<evidence type="ECO:0000313" key="2">
    <source>
        <dbReference type="EMBL" id="CAH1779672.1"/>
    </source>
</evidence>
<gene>
    <name evidence="2" type="ORF">OFUS_LOCUS6457</name>
</gene>
<reference evidence="2" key="1">
    <citation type="submission" date="2022-03" db="EMBL/GenBank/DDBJ databases">
        <authorList>
            <person name="Martin C."/>
        </authorList>
    </citation>
    <scope>NUCLEOTIDE SEQUENCE</scope>
</reference>
<name>A0A8S4NG03_OWEFU</name>
<feature type="domain" description="Chitin-binding type-2" evidence="1">
    <location>
        <begin position="12"/>
        <end position="82"/>
    </location>
</feature>
<dbReference type="InterPro" id="IPR036508">
    <property type="entry name" value="Chitin-bd_dom_sf"/>
</dbReference>
<dbReference type="Proteomes" id="UP000749559">
    <property type="component" value="Unassembled WGS sequence"/>
</dbReference>
<dbReference type="OrthoDB" id="10030431at2759"/>